<dbReference type="AlphaFoldDB" id="A0A127PXC4"/>
<evidence type="ECO:0000313" key="1">
    <source>
        <dbReference type="EMBL" id="AMP12269.1"/>
    </source>
</evidence>
<evidence type="ECO:0000313" key="2">
    <source>
        <dbReference type="Proteomes" id="UP000071778"/>
    </source>
</evidence>
<proteinExistence type="predicted"/>
<dbReference type="PATRIC" id="fig|279058.17.peg.4970"/>
<gene>
    <name evidence="1" type="ORF">CAter282_4614</name>
</gene>
<name>A0A127PXC4_9BURK</name>
<reference evidence="1 2" key="1">
    <citation type="submission" date="2015-11" db="EMBL/GenBank/DDBJ databases">
        <title>Exploring the genomic traits of fungus-feeding bacterial genus Collimonas.</title>
        <authorList>
            <person name="Song C."/>
            <person name="Schmidt R."/>
            <person name="de Jager V."/>
            <person name="Krzyzanowska D."/>
            <person name="Jongedijk E."/>
            <person name="Cankar K."/>
            <person name="Beekwilder J."/>
            <person name="van Veen A."/>
            <person name="de Boer W."/>
            <person name="van Veen J.A."/>
            <person name="Garbeva P."/>
        </authorList>
    </citation>
    <scope>NUCLEOTIDE SEQUENCE [LARGE SCALE GENOMIC DNA]</scope>
    <source>
        <strain evidence="1 2">Ter282</strain>
    </source>
</reference>
<organism evidence="1 2">
    <name type="scientific">Collimonas arenae</name>
    <dbReference type="NCBI Taxonomy" id="279058"/>
    <lineage>
        <taxon>Bacteria</taxon>
        <taxon>Pseudomonadati</taxon>
        <taxon>Pseudomonadota</taxon>
        <taxon>Betaproteobacteria</taxon>
        <taxon>Burkholderiales</taxon>
        <taxon>Oxalobacteraceae</taxon>
        <taxon>Collimonas</taxon>
    </lineage>
</organism>
<protein>
    <submittedName>
        <fullName evidence="1">Uncharacterized protein</fullName>
    </submittedName>
</protein>
<accession>A0A127PXC4</accession>
<keyword evidence="2" id="KW-1185">Reference proteome</keyword>
<dbReference type="EMBL" id="CP013235">
    <property type="protein sequence ID" value="AMP12269.1"/>
    <property type="molecule type" value="Genomic_DNA"/>
</dbReference>
<dbReference type="Proteomes" id="UP000071778">
    <property type="component" value="Chromosome"/>
</dbReference>
<sequence length="37" mass="4319">MRNNKNQREPCGLALRSRLRAATFYAFGVNSQHRQKV</sequence>